<protein>
    <submittedName>
        <fullName evidence="1">Uncharacterized protein</fullName>
    </submittedName>
</protein>
<name>A0A1X1GFM6_STROR</name>
<gene>
    <name evidence="1" type="ORF">B7725_06870</name>
</gene>
<evidence type="ECO:0000313" key="2">
    <source>
        <dbReference type="Proteomes" id="UP000193030"/>
    </source>
</evidence>
<dbReference type="EMBL" id="NCUG01000018">
    <property type="protein sequence ID" value="ORO45582.1"/>
    <property type="molecule type" value="Genomic_DNA"/>
</dbReference>
<comment type="caution">
    <text evidence="1">The sequence shown here is derived from an EMBL/GenBank/DDBJ whole genome shotgun (WGS) entry which is preliminary data.</text>
</comment>
<accession>A0A1X1GFM6</accession>
<organism evidence="1 2">
    <name type="scientific">Streptococcus oralis subsp. tigurinus</name>
    <dbReference type="NCBI Taxonomy" id="1077464"/>
    <lineage>
        <taxon>Bacteria</taxon>
        <taxon>Bacillati</taxon>
        <taxon>Bacillota</taxon>
        <taxon>Bacilli</taxon>
        <taxon>Lactobacillales</taxon>
        <taxon>Streptococcaceae</taxon>
        <taxon>Streptococcus</taxon>
    </lineage>
</organism>
<reference evidence="1 2" key="1">
    <citation type="journal article" date="2016" name="Eur. J. Clin. Microbiol. Infect. Dis.">
        <title>Whole genome sequencing as a tool for phylogenetic analysis of clinical strains of Mitis group streptococci.</title>
        <authorList>
            <person name="Rasmussen L.H."/>
            <person name="Dargis R."/>
            <person name="Hojholt K."/>
            <person name="Christensen J.J."/>
            <person name="Skovgaard O."/>
            <person name="Justesen U.S."/>
            <person name="Rosenvinge F.S."/>
            <person name="Moser C."/>
            <person name="Lukjancenko O."/>
            <person name="Rasmussen S."/>
            <person name="Nielsen X.C."/>
        </authorList>
    </citation>
    <scope>NUCLEOTIDE SEQUENCE [LARGE SCALE GENOMIC DNA]</scope>
    <source>
        <strain evidence="1 2">OD_314165_09</strain>
    </source>
</reference>
<proteinExistence type="predicted"/>
<sequence>MYHLCFATFMDMLMLNQNHRSYIGRTTFVKEFLVCFEDSLGDYSKNVIGYLMSRSRNPSKILMKKLKVGKMENSIDNVNYFAKKRLVEDSREVKASIISLINNSENISCKDKDKLIDIITNDITYNFLKEVFYFTIENTVNIDLKIKTLEDLQKAIINTDNNAKLEKLCLIAFDMKNESAMNLCFEKMTNSVHISRVIEYAVESGFHNDEIMQDFIDKMISKISNNVYLDRIFKIYLSKEEISNDDKIQFIDKHIRQITNNKYLFDILKFLYENNFKTQAIEYMSKLTNDTYTTRFQEFIGSIDKI</sequence>
<evidence type="ECO:0000313" key="1">
    <source>
        <dbReference type="EMBL" id="ORO45582.1"/>
    </source>
</evidence>
<dbReference type="Proteomes" id="UP000193030">
    <property type="component" value="Unassembled WGS sequence"/>
</dbReference>
<dbReference type="AlphaFoldDB" id="A0A1X1GFM6"/>